<dbReference type="EMBL" id="CAHIKZ030000648">
    <property type="protein sequence ID" value="CAE1231393.1"/>
    <property type="molecule type" value="Genomic_DNA"/>
</dbReference>
<accession>A0A812BDS3</accession>
<proteinExistence type="predicted"/>
<feature type="transmembrane region" description="Helical" evidence="1">
    <location>
        <begin position="167"/>
        <end position="188"/>
    </location>
</feature>
<organism evidence="2 3">
    <name type="scientific">Acanthosepion pharaonis</name>
    <name type="common">Pharaoh cuttlefish</name>
    <name type="synonym">Sepia pharaonis</name>
    <dbReference type="NCBI Taxonomy" id="158019"/>
    <lineage>
        <taxon>Eukaryota</taxon>
        <taxon>Metazoa</taxon>
        <taxon>Spiralia</taxon>
        <taxon>Lophotrochozoa</taxon>
        <taxon>Mollusca</taxon>
        <taxon>Cephalopoda</taxon>
        <taxon>Coleoidea</taxon>
        <taxon>Decapodiformes</taxon>
        <taxon>Sepiida</taxon>
        <taxon>Sepiina</taxon>
        <taxon>Sepiidae</taxon>
        <taxon>Acanthosepion</taxon>
    </lineage>
</organism>
<reference evidence="2" key="1">
    <citation type="submission" date="2021-01" db="EMBL/GenBank/DDBJ databases">
        <authorList>
            <person name="Li R."/>
            <person name="Bekaert M."/>
        </authorList>
    </citation>
    <scope>NUCLEOTIDE SEQUENCE</scope>
    <source>
        <strain evidence="2">Farmed</strain>
    </source>
</reference>
<gene>
    <name evidence="2" type="ORF">SPHA_18070</name>
</gene>
<sequence>MTTRNEKKKRAFFFFILTPSRFSPHFLCNIMVSLTCVLSFAFLFYSIFFSYFFNDILFLFFYFVSSHFVRSIHPSFSVTRSVLFFCCTFSLLSMLFFLLSTLLPTFFFPLSTFSLLPVCFFLSREFSSHFIRFHSFHLVLDGIYFSVLIFTFLSFFLYNIFDHLLCFSIFLFFTLFFRISYSLTFQFFSSFSSSLNHNLGSCYYCTRYYSLYPLSIPSTFPNTPPLPYSVFLHWRLSFTPLLFLLYPLLEPILTPTFINSDLISFSSSIASFLDTFFRSPYSSCCPRISHSFSCVIRFFTLNQCQFSLDFSHSFLFFVPNLIVFLFFSFSFPLPNRPPQFLYYYRHSHSLLSVFVTSLFVHICLLSQFMEPFLHRPPLATISYLITFIRRLRFRFFSFLVSAISLFRFSFSNFFLCPFSYLSTNINTTVFVFLSTQFPIFSFLSKQSHLFILPNLSFCFLFLFLPTPSFLITISFASLSFSSLQYQLASQ</sequence>
<evidence type="ECO:0000313" key="3">
    <source>
        <dbReference type="Proteomes" id="UP000597762"/>
    </source>
</evidence>
<keyword evidence="3" id="KW-1185">Reference proteome</keyword>
<name>A0A812BDS3_ACAPH</name>
<feature type="transmembrane region" description="Helical" evidence="1">
    <location>
        <begin position="351"/>
        <end position="373"/>
    </location>
</feature>
<feature type="transmembrane region" description="Helical" evidence="1">
    <location>
        <begin position="81"/>
        <end position="100"/>
    </location>
</feature>
<protein>
    <submittedName>
        <fullName evidence="2">Uncharacterized protein</fullName>
    </submittedName>
</protein>
<keyword evidence="1" id="KW-0472">Membrane</keyword>
<feature type="transmembrane region" description="Helical" evidence="1">
    <location>
        <begin position="138"/>
        <end position="161"/>
    </location>
</feature>
<feature type="transmembrane region" description="Helical" evidence="1">
    <location>
        <begin position="51"/>
        <end position="69"/>
    </location>
</feature>
<feature type="transmembrane region" description="Helical" evidence="1">
    <location>
        <begin position="26"/>
        <end position="45"/>
    </location>
</feature>
<keyword evidence="1" id="KW-0812">Transmembrane</keyword>
<evidence type="ECO:0000313" key="2">
    <source>
        <dbReference type="EMBL" id="CAE1231393.1"/>
    </source>
</evidence>
<feature type="transmembrane region" description="Helical" evidence="1">
    <location>
        <begin position="421"/>
        <end position="443"/>
    </location>
</feature>
<feature type="transmembrane region" description="Helical" evidence="1">
    <location>
        <begin position="393"/>
        <end position="415"/>
    </location>
</feature>
<feature type="transmembrane region" description="Helical" evidence="1">
    <location>
        <begin position="314"/>
        <end position="331"/>
    </location>
</feature>
<dbReference type="Proteomes" id="UP000597762">
    <property type="component" value="Unassembled WGS sequence"/>
</dbReference>
<keyword evidence="1" id="KW-1133">Transmembrane helix</keyword>
<dbReference type="AlphaFoldDB" id="A0A812BDS3"/>
<evidence type="ECO:0000256" key="1">
    <source>
        <dbReference type="SAM" id="Phobius"/>
    </source>
</evidence>
<comment type="caution">
    <text evidence="2">The sequence shown here is derived from an EMBL/GenBank/DDBJ whole genome shotgun (WGS) entry which is preliminary data.</text>
</comment>
<feature type="transmembrane region" description="Helical" evidence="1">
    <location>
        <begin position="455"/>
        <end position="480"/>
    </location>
</feature>